<evidence type="ECO:0000256" key="3">
    <source>
        <dbReference type="ARBA" id="ARBA00023163"/>
    </source>
</evidence>
<dbReference type="EMBL" id="SOBG01000001">
    <property type="protein sequence ID" value="TDT72263.1"/>
    <property type="molecule type" value="Genomic_DNA"/>
</dbReference>
<sequence>MKSYKNLKEKAYEIIKNKIIMIEFKPGEYLEEKVLSELLEISRTPIREALNVLENEGWIESFPRKGIFVTRIDEEKIDEIYEVRKNFDPLILKMAAKNLSPLKLNLFKHKFENYEEMLEDEFLKYDADFHSYVHSAVKNKYVLKMMKNVYEHNRRIRRLGVQKVPHQRIVDSNKEHLEMIDLILNGEIDKAADLLRKHIENSHKYYLNVLLDKDL</sequence>
<dbReference type="GO" id="GO:0003677">
    <property type="term" value="F:DNA binding"/>
    <property type="evidence" value="ECO:0007669"/>
    <property type="project" value="UniProtKB-KW"/>
</dbReference>
<dbReference type="PROSITE" id="PS50949">
    <property type="entry name" value="HTH_GNTR"/>
    <property type="match status" value="1"/>
</dbReference>
<dbReference type="PRINTS" id="PR00035">
    <property type="entry name" value="HTHGNTR"/>
</dbReference>
<dbReference type="InterPro" id="IPR008920">
    <property type="entry name" value="TF_FadR/GntR_C"/>
</dbReference>
<comment type="caution">
    <text evidence="5">The sequence shown here is derived from an EMBL/GenBank/DDBJ whole genome shotgun (WGS) entry which is preliminary data.</text>
</comment>
<dbReference type="InterPro" id="IPR036390">
    <property type="entry name" value="WH_DNA-bd_sf"/>
</dbReference>
<keyword evidence="3" id="KW-0804">Transcription</keyword>
<protein>
    <submittedName>
        <fullName evidence="5">DNA-binding GntR family transcriptional regulator</fullName>
    </submittedName>
</protein>
<dbReference type="Gene3D" id="1.20.120.530">
    <property type="entry name" value="GntR ligand-binding domain-like"/>
    <property type="match status" value="1"/>
</dbReference>
<dbReference type="SMART" id="SM00345">
    <property type="entry name" value="HTH_GNTR"/>
    <property type="match status" value="1"/>
</dbReference>
<evidence type="ECO:0000313" key="6">
    <source>
        <dbReference type="Proteomes" id="UP000294678"/>
    </source>
</evidence>
<dbReference type="CDD" id="cd07377">
    <property type="entry name" value="WHTH_GntR"/>
    <property type="match status" value="1"/>
</dbReference>
<accession>A0AA46I6W3</accession>
<evidence type="ECO:0000256" key="1">
    <source>
        <dbReference type="ARBA" id="ARBA00023015"/>
    </source>
</evidence>
<dbReference type="Pfam" id="PF00392">
    <property type="entry name" value="GntR"/>
    <property type="match status" value="1"/>
</dbReference>
<keyword evidence="2 5" id="KW-0238">DNA-binding</keyword>
<dbReference type="Gene3D" id="1.10.10.10">
    <property type="entry name" value="Winged helix-like DNA-binding domain superfamily/Winged helix DNA-binding domain"/>
    <property type="match status" value="1"/>
</dbReference>
<dbReference type="InterPro" id="IPR000524">
    <property type="entry name" value="Tscrpt_reg_HTH_GntR"/>
</dbReference>
<dbReference type="InterPro" id="IPR036388">
    <property type="entry name" value="WH-like_DNA-bd_sf"/>
</dbReference>
<dbReference type="SUPFAM" id="SSF48008">
    <property type="entry name" value="GntR ligand-binding domain-like"/>
    <property type="match status" value="1"/>
</dbReference>
<proteinExistence type="predicted"/>
<dbReference type="SMART" id="SM00895">
    <property type="entry name" value="FCD"/>
    <property type="match status" value="1"/>
</dbReference>
<evidence type="ECO:0000256" key="2">
    <source>
        <dbReference type="ARBA" id="ARBA00023125"/>
    </source>
</evidence>
<feature type="domain" description="HTH gntR-type" evidence="4">
    <location>
        <begin position="5"/>
        <end position="72"/>
    </location>
</feature>
<dbReference type="SUPFAM" id="SSF46785">
    <property type="entry name" value="Winged helix' DNA-binding domain"/>
    <property type="match status" value="1"/>
</dbReference>
<evidence type="ECO:0000259" key="4">
    <source>
        <dbReference type="PROSITE" id="PS50949"/>
    </source>
</evidence>
<dbReference type="PANTHER" id="PTHR43537">
    <property type="entry name" value="TRANSCRIPTIONAL REGULATOR, GNTR FAMILY"/>
    <property type="match status" value="1"/>
</dbReference>
<keyword evidence="6" id="KW-1185">Reference proteome</keyword>
<dbReference type="GO" id="GO:0003700">
    <property type="term" value="F:DNA-binding transcription factor activity"/>
    <property type="evidence" value="ECO:0007669"/>
    <property type="project" value="InterPro"/>
</dbReference>
<name>A0AA46I6W3_9FUSO</name>
<reference evidence="5 6" key="1">
    <citation type="submission" date="2019-03" db="EMBL/GenBank/DDBJ databases">
        <title>Genomic Encyclopedia of Type Strains, Phase IV (KMG-IV): sequencing the most valuable type-strain genomes for metagenomic binning, comparative biology and taxonomic classification.</title>
        <authorList>
            <person name="Goeker M."/>
        </authorList>
    </citation>
    <scope>NUCLEOTIDE SEQUENCE [LARGE SCALE GENOMIC DNA]</scope>
    <source>
        <strain evidence="5 6">DSM 100055</strain>
    </source>
</reference>
<evidence type="ECO:0000313" key="5">
    <source>
        <dbReference type="EMBL" id="TDT72263.1"/>
    </source>
</evidence>
<organism evidence="5 6">
    <name type="scientific">Hypnocyclicus thermotrophus</name>
    <dbReference type="NCBI Taxonomy" id="1627895"/>
    <lineage>
        <taxon>Bacteria</taxon>
        <taxon>Fusobacteriati</taxon>
        <taxon>Fusobacteriota</taxon>
        <taxon>Fusobacteriia</taxon>
        <taxon>Fusobacteriales</taxon>
        <taxon>Fusobacteriaceae</taxon>
        <taxon>Hypnocyclicus</taxon>
    </lineage>
</organism>
<dbReference type="Proteomes" id="UP000294678">
    <property type="component" value="Unassembled WGS sequence"/>
</dbReference>
<dbReference type="RefSeq" id="WP_134111795.1">
    <property type="nucleotide sequence ID" value="NZ_SOBG01000001.1"/>
</dbReference>
<keyword evidence="1" id="KW-0805">Transcription regulation</keyword>
<gene>
    <name evidence="5" type="ORF">EV215_0051</name>
</gene>
<dbReference type="PANTHER" id="PTHR43537:SF24">
    <property type="entry name" value="GLUCONATE OPERON TRANSCRIPTIONAL REPRESSOR"/>
    <property type="match status" value="1"/>
</dbReference>
<dbReference type="InterPro" id="IPR011711">
    <property type="entry name" value="GntR_C"/>
</dbReference>
<dbReference type="AlphaFoldDB" id="A0AA46I6W3"/>
<dbReference type="Pfam" id="PF07729">
    <property type="entry name" value="FCD"/>
    <property type="match status" value="1"/>
</dbReference>